<proteinExistence type="predicted"/>
<name>A0ACB7CA91_9ASCO</name>
<sequence length="726" mass="85753">MIQCKKSLKEAFLHWINTFNTHKEEDIVHSINQLCDGVIIYRILMEIDSLFFQNAIHTISAENKPLDWILLTKWKVKKIYEYLTRYYKECLNLCLPNTNKYIPDLEAIAKDSSEEETMKFIKIVLACYFLSNKYKTYIKETQILNTHIQAILEETVSEIIEFKENDLKNEKDKKNILQTENEVAILNREKSILKKNYEILLEENIKLREDQQAMKSNLDNILKKLNEAEDIINDYKCQINNVQIQLDQSQQELYRYKENTKEKNTEIEQKDILISSLIHKNEELEKKTNEIILLKNKLQEEKKSVEKLKNIMEEYKKRKDSNIPDKNGILGHENVLYENINKTNLLINDEDIINNCNLKSNSSEAFHYEFVEKKESEPKVSQLEDYIDTIKIEKIKEKPSNEKLKLKQFQENLNKSLNNCSNDLDNQVENQLDILKSQISEEGPDVSKKESSNKSIVIIKNIIDNLKKNKNTEEKYLKEKSYISNFQTTNEDKNNFFENSIFNSSSKKHKDFGIPINKSKNSFDLEKKETMEFENSIYDLNSIHKENEHMILQIELEKLKKDIKSLENENQHQVILINKLLVEKNTLIQESIDNKNLLSELREKNNKLNTIITSISKNKEEKEKKQLETQKKLENLQNELDQKIAGALKAKQLLKKQDAMIKELKEKVLFENADELYSELELKNKQIEELKKINTEEIEKLKKENMHMTAAWYDLVSHIQQNDPTI</sequence>
<organism evidence="1 2">
    <name type="scientific">Pneumocystis oryctolagi</name>
    <dbReference type="NCBI Taxonomy" id="42067"/>
    <lineage>
        <taxon>Eukaryota</taxon>
        <taxon>Fungi</taxon>
        <taxon>Dikarya</taxon>
        <taxon>Ascomycota</taxon>
        <taxon>Taphrinomycotina</taxon>
        <taxon>Pneumocystomycetes</taxon>
        <taxon>Pneumocystaceae</taxon>
        <taxon>Pneumocystis</taxon>
    </lineage>
</organism>
<keyword evidence="2" id="KW-1185">Reference proteome</keyword>
<protein>
    <submittedName>
        <fullName evidence="1">Uncharacterized protein</fullName>
    </submittedName>
</protein>
<dbReference type="EMBL" id="JABTEG010000008">
    <property type="protein sequence ID" value="KAG4304506.1"/>
    <property type="molecule type" value="Genomic_DNA"/>
</dbReference>
<evidence type="ECO:0000313" key="2">
    <source>
        <dbReference type="Proteomes" id="UP000768646"/>
    </source>
</evidence>
<evidence type="ECO:0000313" key="1">
    <source>
        <dbReference type="EMBL" id="KAG4304506.1"/>
    </source>
</evidence>
<dbReference type="Proteomes" id="UP000768646">
    <property type="component" value="Unassembled WGS sequence"/>
</dbReference>
<reference evidence="1 2" key="1">
    <citation type="journal article" date="2021" name="Commun. Biol.">
        <title>Genomic insights into the host specific adaptation of the Pneumocystis genus.</title>
        <authorList>
            <person name="Cisse O.H."/>
            <person name="Ma L."/>
            <person name="Dekker J.P."/>
            <person name="Khil P.P."/>
            <person name="Youn J.-H."/>
            <person name="Brenchley J.M."/>
            <person name="Blair R."/>
            <person name="Pahar B."/>
            <person name="Chabe M."/>
            <person name="Van Rompay K.K.A."/>
            <person name="Keesler R."/>
            <person name="Sukura A."/>
            <person name="Hirsch V."/>
            <person name="Kutty G."/>
            <person name="Liu Y."/>
            <person name="Peng L."/>
            <person name="Chen J."/>
            <person name="Song J."/>
            <person name="Weissenbacher-Lang C."/>
            <person name="Xu J."/>
            <person name="Upham N.S."/>
            <person name="Stajich J.E."/>
            <person name="Cuomo C.A."/>
            <person name="Cushion M.T."/>
            <person name="Kovacs J.A."/>
        </authorList>
    </citation>
    <scope>NUCLEOTIDE SEQUENCE [LARGE SCALE GENOMIC DNA]</scope>
    <source>
        <strain evidence="1 2">RABM</strain>
    </source>
</reference>
<gene>
    <name evidence="1" type="ORF">PORY_002216</name>
</gene>
<comment type="caution">
    <text evidence="1">The sequence shown here is derived from an EMBL/GenBank/DDBJ whole genome shotgun (WGS) entry which is preliminary data.</text>
</comment>
<accession>A0ACB7CA91</accession>